<dbReference type="InterPro" id="IPR051532">
    <property type="entry name" value="Ester_Hydrolysis_Enzymes"/>
</dbReference>
<dbReference type="EMBL" id="VTEG01000006">
    <property type="protein sequence ID" value="TYR99271.1"/>
    <property type="molecule type" value="Genomic_DNA"/>
</dbReference>
<dbReference type="RefSeq" id="WP_148953874.1">
    <property type="nucleotide sequence ID" value="NZ_VTEG01000006.1"/>
</dbReference>
<name>A0A5D4MCC2_9BACI</name>
<evidence type="ECO:0000313" key="3">
    <source>
        <dbReference type="Proteomes" id="UP000325182"/>
    </source>
</evidence>
<dbReference type="InterPro" id="IPR036514">
    <property type="entry name" value="SGNH_hydro_sf"/>
</dbReference>
<feature type="domain" description="SGNH hydrolase-type esterase" evidence="1">
    <location>
        <begin position="5"/>
        <end position="213"/>
    </location>
</feature>
<dbReference type="Pfam" id="PF13472">
    <property type="entry name" value="Lipase_GDSL_2"/>
    <property type="match status" value="1"/>
</dbReference>
<evidence type="ECO:0000313" key="2">
    <source>
        <dbReference type="EMBL" id="TYR99271.1"/>
    </source>
</evidence>
<dbReference type="GO" id="GO:0004622">
    <property type="term" value="F:phosphatidylcholine lysophospholipase activity"/>
    <property type="evidence" value="ECO:0007669"/>
    <property type="project" value="TreeGrafter"/>
</dbReference>
<accession>A0A5D4MCC2</accession>
<comment type="caution">
    <text evidence="2">The sequence shown here is derived from an EMBL/GenBank/DDBJ whole genome shotgun (WGS) entry which is preliminary data.</text>
</comment>
<dbReference type="Gene3D" id="3.40.50.1110">
    <property type="entry name" value="SGNH hydrolase"/>
    <property type="match status" value="1"/>
</dbReference>
<reference evidence="2 3" key="1">
    <citation type="submission" date="2019-08" db="EMBL/GenBank/DDBJ databases">
        <title>Bacillus genomes from the desert of Cuatro Cienegas, Coahuila.</title>
        <authorList>
            <person name="Olmedo-Alvarez G."/>
        </authorList>
    </citation>
    <scope>NUCLEOTIDE SEQUENCE [LARGE SCALE GENOMIC DNA]</scope>
    <source>
        <strain evidence="2 3">CH128b_4D</strain>
    </source>
</reference>
<keyword evidence="2" id="KW-0378">Hydrolase</keyword>
<protein>
    <submittedName>
        <fullName evidence="2">SGNH/GDSL hydrolase family protein</fullName>
    </submittedName>
</protein>
<dbReference type="InterPro" id="IPR013830">
    <property type="entry name" value="SGNH_hydro"/>
</dbReference>
<dbReference type="Proteomes" id="UP000325182">
    <property type="component" value="Unassembled WGS sequence"/>
</dbReference>
<dbReference type="SUPFAM" id="SSF52266">
    <property type="entry name" value="SGNH hydrolase"/>
    <property type="match status" value="1"/>
</dbReference>
<dbReference type="PANTHER" id="PTHR30383">
    <property type="entry name" value="THIOESTERASE 1/PROTEASE 1/LYSOPHOSPHOLIPASE L1"/>
    <property type="match status" value="1"/>
</dbReference>
<dbReference type="AlphaFoldDB" id="A0A5D4MCC2"/>
<proteinExistence type="predicted"/>
<organism evidence="2 3">
    <name type="scientific">Rossellomorea vietnamensis</name>
    <dbReference type="NCBI Taxonomy" id="218284"/>
    <lineage>
        <taxon>Bacteria</taxon>
        <taxon>Bacillati</taxon>
        <taxon>Bacillota</taxon>
        <taxon>Bacilli</taxon>
        <taxon>Bacillales</taxon>
        <taxon>Bacillaceae</taxon>
        <taxon>Rossellomorea</taxon>
    </lineage>
</organism>
<dbReference type="PANTHER" id="PTHR30383:SF5">
    <property type="entry name" value="SGNH HYDROLASE-TYPE ESTERASE DOMAIN-CONTAINING PROTEIN"/>
    <property type="match status" value="1"/>
</dbReference>
<sequence length="238" mass="27161">MKIVCFGDSLTRGVSFVKGRLRILKENYPNALQQLFSENNKEVSVVNKGVFNDNSHHLLERLEKDVINENPQYVIIEIGGNDCNFKWNEVAEKPWEEHKAIVPMNQYIDNIKSIITNLKEHGITPVIATLPPLDPVRYYKNISGRYSPSISHWISEVGGIDYWHGLYNRNLNKLAEECSTLKVDVRSALKKAGNLVDYISDDGIHLTAAGYKVLSEEIYRNIEKWANEEKKLSTSLLS</sequence>
<gene>
    <name evidence="2" type="ORF">FZC84_10970</name>
</gene>
<evidence type="ECO:0000259" key="1">
    <source>
        <dbReference type="Pfam" id="PF13472"/>
    </source>
</evidence>